<gene>
    <name evidence="5" type="ORF">GXW76_19580</name>
</gene>
<evidence type="ECO:0000259" key="4">
    <source>
        <dbReference type="PROSITE" id="PS50995"/>
    </source>
</evidence>
<dbReference type="Proteomes" id="UP001138751">
    <property type="component" value="Unassembled WGS sequence"/>
</dbReference>
<comment type="caution">
    <text evidence="5">The sequence shown here is derived from an EMBL/GenBank/DDBJ whole genome shotgun (WGS) entry which is preliminary data.</text>
</comment>
<proteinExistence type="predicted"/>
<dbReference type="PROSITE" id="PS01117">
    <property type="entry name" value="HTH_MARR_1"/>
    <property type="match status" value="1"/>
</dbReference>
<dbReference type="PRINTS" id="PR00598">
    <property type="entry name" value="HTHMARR"/>
</dbReference>
<evidence type="ECO:0000313" key="5">
    <source>
        <dbReference type="EMBL" id="MBR0673384.1"/>
    </source>
</evidence>
<feature type="domain" description="HTH marR-type" evidence="4">
    <location>
        <begin position="9"/>
        <end position="142"/>
    </location>
</feature>
<dbReference type="GO" id="GO:0003677">
    <property type="term" value="F:DNA binding"/>
    <property type="evidence" value="ECO:0007669"/>
    <property type="project" value="UniProtKB-KW"/>
</dbReference>
<dbReference type="SUPFAM" id="SSF46785">
    <property type="entry name" value="Winged helix' DNA-binding domain"/>
    <property type="match status" value="1"/>
</dbReference>
<evidence type="ECO:0000256" key="3">
    <source>
        <dbReference type="ARBA" id="ARBA00023163"/>
    </source>
</evidence>
<dbReference type="InterPro" id="IPR023187">
    <property type="entry name" value="Tscrpt_reg_MarR-type_CS"/>
</dbReference>
<reference evidence="5" key="2">
    <citation type="journal article" date="2021" name="Syst. Appl. Microbiol.">
        <title>Roseomonas hellenica sp. nov., isolated from roots of wild-growing Alkanna tinctoria.</title>
        <authorList>
            <person name="Rat A."/>
            <person name="Naranjo H.D."/>
            <person name="Lebbe L."/>
            <person name="Cnockaert M."/>
            <person name="Krigas N."/>
            <person name="Grigoriadou K."/>
            <person name="Maloupa E."/>
            <person name="Willems A."/>
        </authorList>
    </citation>
    <scope>NUCLEOTIDE SEQUENCE</scope>
    <source>
        <strain evidence="5">LMG 31231</strain>
    </source>
</reference>
<dbReference type="SMART" id="SM00347">
    <property type="entry name" value="HTH_MARR"/>
    <property type="match status" value="1"/>
</dbReference>
<dbReference type="InterPro" id="IPR036390">
    <property type="entry name" value="WH_DNA-bd_sf"/>
</dbReference>
<accession>A0A9X9X1V5</accession>
<protein>
    <submittedName>
        <fullName evidence="5">MarR family transcriptional regulator</fullName>
    </submittedName>
</protein>
<dbReference type="RefSeq" id="WP_338151002.1">
    <property type="nucleotide sequence ID" value="NZ_JAAEDM010000069.1"/>
</dbReference>
<keyword evidence="6" id="KW-1185">Reference proteome</keyword>
<sequence length="152" mass="16996">MPTSAASPRSRFGIEFVLLARRWRRALDRRLVAVGLTDATWAPLVHLSESGDGVSQKDLAALVGIEGSSLVRLIDILVAQGLVERRTDERDRRTRLIFLTKAGRAAVTRIRRELSRGEAEMLQDVTDAEIVAMLGAFGRIDRCLRRLQEESE</sequence>
<reference evidence="5" key="1">
    <citation type="submission" date="2020-01" db="EMBL/GenBank/DDBJ databases">
        <authorList>
            <person name="Rat A."/>
        </authorList>
    </citation>
    <scope>NUCLEOTIDE SEQUENCE</scope>
    <source>
        <strain evidence="5">LMG 31231</strain>
    </source>
</reference>
<keyword evidence="2" id="KW-0238">DNA-binding</keyword>
<dbReference type="InterPro" id="IPR000835">
    <property type="entry name" value="HTH_MarR-typ"/>
</dbReference>
<dbReference type="PROSITE" id="PS50995">
    <property type="entry name" value="HTH_MARR_2"/>
    <property type="match status" value="1"/>
</dbReference>
<dbReference type="EMBL" id="JAAEDM010000069">
    <property type="protein sequence ID" value="MBR0673384.1"/>
    <property type="molecule type" value="Genomic_DNA"/>
</dbReference>
<evidence type="ECO:0000256" key="1">
    <source>
        <dbReference type="ARBA" id="ARBA00023015"/>
    </source>
</evidence>
<organism evidence="5 6">
    <name type="scientific">Neoroseomonas soli</name>
    <dbReference type="NCBI Taxonomy" id="1081025"/>
    <lineage>
        <taxon>Bacteria</taxon>
        <taxon>Pseudomonadati</taxon>
        <taxon>Pseudomonadota</taxon>
        <taxon>Alphaproteobacteria</taxon>
        <taxon>Acetobacterales</taxon>
        <taxon>Acetobacteraceae</taxon>
        <taxon>Neoroseomonas</taxon>
    </lineage>
</organism>
<dbReference type="InterPro" id="IPR036388">
    <property type="entry name" value="WH-like_DNA-bd_sf"/>
</dbReference>
<dbReference type="PANTHER" id="PTHR33164:SF64">
    <property type="entry name" value="TRANSCRIPTIONAL REGULATOR SLYA"/>
    <property type="match status" value="1"/>
</dbReference>
<dbReference type="Gene3D" id="1.10.10.10">
    <property type="entry name" value="Winged helix-like DNA-binding domain superfamily/Winged helix DNA-binding domain"/>
    <property type="match status" value="1"/>
</dbReference>
<dbReference type="PANTHER" id="PTHR33164">
    <property type="entry name" value="TRANSCRIPTIONAL REGULATOR, MARR FAMILY"/>
    <property type="match status" value="1"/>
</dbReference>
<dbReference type="AlphaFoldDB" id="A0A9X9X1V5"/>
<evidence type="ECO:0000256" key="2">
    <source>
        <dbReference type="ARBA" id="ARBA00023125"/>
    </source>
</evidence>
<dbReference type="GO" id="GO:0006950">
    <property type="term" value="P:response to stress"/>
    <property type="evidence" value="ECO:0007669"/>
    <property type="project" value="TreeGrafter"/>
</dbReference>
<dbReference type="InterPro" id="IPR039422">
    <property type="entry name" value="MarR/SlyA-like"/>
</dbReference>
<dbReference type="Pfam" id="PF12802">
    <property type="entry name" value="MarR_2"/>
    <property type="match status" value="1"/>
</dbReference>
<evidence type="ECO:0000313" key="6">
    <source>
        <dbReference type="Proteomes" id="UP001138751"/>
    </source>
</evidence>
<keyword evidence="3" id="KW-0804">Transcription</keyword>
<keyword evidence="1" id="KW-0805">Transcription regulation</keyword>
<dbReference type="GO" id="GO:0003700">
    <property type="term" value="F:DNA-binding transcription factor activity"/>
    <property type="evidence" value="ECO:0007669"/>
    <property type="project" value="InterPro"/>
</dbReference>
<name>A0A9X9X1V5_9PROT</name>